<dbReference type="Proteomes" id="UP000669903">
    <property type="component" value="Unassembled WGS sequence"/>
</dbReference>
<sequence length="128" mass="14793">MEQRAVIKFNAKFGKSASETFRSMQQVYGNQCLGRTAVFEWHKRFLEGRETLEDDKKSGRPILVRTPEMIEKVRDFVANDRNANFLKSIVTASTQALEAIPQTELEHAFESLLNRCNKCIEARGEYFE</sequence>
<organism evidence="2 3">
    <name type="scientific">Acromyrmex charruanus</name>
    <dbReference type="NCBI Taxonomy" id="2715315"/>
    <lineage>
        <taxon>Eukaryota</taxon>
        <taxon>Metazoa</taxon>
        <taxon>Ecdysozoa</taxon>
        <taxon>Arthropoda</taxon>
        <taxon>Hexapoda</taxon>
        <taxon>Insecta</taxon>
        <taxon>Pterygota</taxon>
        <taxon>Neoptera</taxon>
        <taxon>Endopterygota</taxon>
        <taxon>Hymenoptera</taxon>
        <taxon>Apocrita</taxon>
        <taxon>Aculeata</taxon>
        <taxon>Formicoidea</taxon>
        <taxon>Formicidae</taxon>
        <taxon>Myrmicinae</taxon>
        <taxon>Acromyrmex</taxon>
    </lineage>
</organism>
<accession>A0A836JXW1</accession>
<comment type="caution">
    <text evidence="2">The sequence shown here is derived from an EMBL/GenBank/DDBJ whole genome shotgun (WGS) entry which is preliminary data.</text>
</comment>
<feature type="non-terminal residue" evidence="2">
    <location>
        <position position="1"/>
    </location>
</feature>
<dbReference type="InterPro" id="IPR041426">
    <property type="entry name" value="Mos1_HTH"/>
</dbReference>
<dbReference type="Gene3D" id="3.30.420.10">
    <property type="entry name" value="Ribonuclease H-like superfamily/Ribonuclease H"/>
    <property type="match status" value="1"/>
</dbReference>
<evidence type="ECO:0000259" key="1">
    <source>
        <dbReference type="Pfam" id="PF17906"/>
    </source>
</evidence>
<dbReference type="GO" id="GO:0032259">
    <property type="term" value="P:methylation"/>
    <property type="evidence" value="ECO:0007669"/>
    <property type="project" value="UniProtKB-KW"/>
</dbReference>
<reference evidence="2" key="1">
    <citation type="submission" date="2020-03" db="EMBL/GenBank/DDBJ databases">
        <title>Relaxed selection underlies rapid genomic changes in the transitions from sociality to social parasitism in ants.</title>
        <authorList>
            <person name="Bi X."/>
        </authorList>
    </citation>
    <scope>NUCLEOTIDE SEQUENCE</scope>
    <source>
        <strain evidence="2">BGI-DK2014a</strain>
        <tissue evidence="2">Whole body</tissue>
    </source>
</reference>
<dbReference type="Pfam" id="PF17906">
    <property type="entry name" value="HTH_48"/>
    <property type="match status" value="1"/>
</dbReference>
<dbReference type="GO" id="GO:0003676">
    <property type="term" value="F:nucleic acid binding"/>
    <property type="evidence" value="ECO:0007669"/>
    <property type="project" value="InterPro"/>
</dbReference>
<dbReference type="InterPro" id="IPR036397">
    <property type="entry name" value="RNaseH_sf"/>
</dbReference>
<dbReference type="InterPro" id="IPR052709">
    <property type="entry name" value="Transposase-MT_Hybrid"/>
</dbReference>
<protein>
    <submittedName>
        <fullName evidence="2">SETMR methyltransferase</fullName>
    </submittedName>
</protein>
<evidence type="ECO:0000313" key="2">
    <source>
        <dbReference type="EMBL" id="KAG5337199.1"/>
    </source>
</evidence>
<dbReference type="PANTHER" id="PTHR46060:SF1">
    <property type="entry name" value="MARINER MOS1 TRANSPOSASE-LIKE PROTEIN"/>
    <property type="match status" value="1"/>
</dbReference>
<keyword evidence="2" id="KW-0489">Methyltransferase</keyword>
<gene>
    <name evidence="2" type="primary">Setmar_99</name>
    <name evidence="2" type="ORF">G6Z76_0005733</name>
</gene>
<feature type="non-terminal residue" evidence="2">
    <location>
        <position position="128"/>
    </location>
</feature>
<dbReference type="EMBL" id="JAANIC010003864">
    <property type="protein sequence ID" value="KAG5337199.1"/>
    <property type="molecule type" value="Genomic_DNA"/>
</dbReference>
<keyword evidence="3" id="KW-1185">Reference proteome</keyword>
<feature type="domain" description="Mos1 transposase HTH" evidence="1">
    <location>
        <begin position="4"/>
        <end position="48"/>
    </location>
</feature>
<name>A0A836JXW1_9HYME</name>
<keyword evidence="2" id="KW-0808">Transferase</keyword>
<evidence type="ECO:0000313" key="3">
    <source>
        <dbReference type="Proteomes" id="UP000669903"/>
    </source>
</evidence>
<proteinExistence type="predicted"/>
<dbReference type="Gene3D" id="1.10.10.1450">
    <property type="match status" value="1"/>
</dbReference>
<dbReference type="PANTHER" id="PTHR46060">
    <property type="entry name" value="MARINER MOS1 TRANSPOSASE-LIKE PROTEIN"/>
    <property type="match status" value="1"/>
</dbReference>
<dbReference type="AlphaFoldDB" id="A0A836JXW1"/>
<dbReference type="GO" id="GO:0008168">
    <property type="term" value="F:methyltransferase activity"/>
    <property type="evidence" value="ECO:0007669"/>
    <property type="project" value="UniProtKB-KW"/>
</dbReference>